<organism evidence="4">
    <name type="scientific">Athelia psychrophila</name>
    <dbReference type="NCBI Taxonomy" id="1759441"/>
    <lineage>
        <taxon>Eukaryota</taxon>
        <taxon>Fungi</taxon>
        <taxon>Dikarya</taxon>
        <taxon>Basidiomycota</taxon>
        <taxon>Agaricomycotina</taxon>
        <taxon>Agaricomycetes</taxon>
        <taxon>Agaricomycetidae</taxon>
        <taxon>Atheliales</taxon>
        <taxon>Atheliaceae</taxon>
        <taxon>Athelia</taxon>
    </lineage>
</organism>
<keyword evidence="2" id="KW-0812">Transmembrane</keyword>
<feature type="region of interest" description="Disordered" evidence="1">
    <location>
        <begin position="147"/>
        <end position="179"/>
    </location>
</feature>
<feature type="compositionally biased region" description="Low complexity" evidence="1">
    <location>
        <begin position="203"/>
        <end position="219"/>
    </location>
</feature>
<keyword evidence="3" id="KW-0732">Signal</keyword>
<feature type="region of interest" description="Disordered" evidence="1">
    <location>
        <begin position="761"/>
        <end position="801"/>
    </location>
</feature>
<keyword evidence="2" id="KW-1133">Transmembrane helix</keyword>
<accession>A0A166E1L2</accession>
<dbReference type="OrthoDB" id="2657661at2759"/>
<evidence type="ECO:0000313" key="4">
    <source>
        <dbReference type="EMBL" id="KZP15297.1"/>
    </source>
</evidence>
<feature type="region of interest" description="Disordered" evidence="1">
    <location>
        <begin position="814"/>
        <end position="839"/>
    </location>
</feature>
<dbReference type="EMBL" id="KV417606">
    <property type="protein sequence ID" value="KZP15297.1"/>
    <property type="molecule type" value="Genomic_DNA"/>
</dbReference>
<feature type="compositionally biased region" description="Basic and acidic residues" evidence="1">
    <location>
        <begin position="768"/>
        <end position="782"/>
    </location>
</feature>
<evidence type="ECO:0000256" key="2">
    <source>
        <dbReference type="SAM" id="Phobius"/>
    </source>
</evidence>
<name>A0A166E1L2_9AGAM</name>
<evidence type="ECO:0008006" key="5">
    <source>
        <dbReference type="Google" id="ProtNLM"/>
    </source>
</evidence>
<feature type="chain" id="PRO_5007872503" description="WW domain-containing protein" evidence="3">
    <location>
        <begin position="21"/>
        <end position="839"/>
    </location>
</feature>
<feature type="signal peptide" evidence="3">
    <location>
        <begin position="1"/>
        <end position="20"/>
    </location>
</feature>
<reference evidence="4" key="1">
    <citation type="journal article" date="2016" name="Mol. Biol. Evol.">
        <title>Comparative Genomics of Early-Diverging Mushroom-Forming Fungi Provides Insights into the Origins of Lignocellulose Decay Capabilities.</title>
        <authorList>
            <person name="Nagy L.G."/>
            <person name="Riley R."/>
            <person name="Tritt A."/>
            <person name="Adam C."/>
            <person name="Daum C."/>
            <person name="Floudas D."/>
            <person name="Sun H."/>
            <person name="Yadav J.S."/>
            <person name="Pangilinan J."/>
            <person name="Larsson K.H."/>
            <person name="Matsuura K."/>
            <person name="Barry K."/>
            <person name="Labutti K."/>
            <person name="Kuo R."/>
            <person name="Ohm R.A."/>
            <person name="Bhattacharya S.S."/>
            <person name="Shirouzu T."/>
            <person name="Yoshinaga Y."/>
            <person name="Martin F.M."/>
            <person name="Grigoriev I.V."/>
            <person name="Hibbett D.S."/>
        </authorList>
    </citation>
    <scope>NUCLEOTIDE SEQUENCE [LARGE SCALE GENOMIC DNA]</scope>
    <source>
        <strain evidence="4">CBS 109695</strain>
    </source>
</reference>
<evidence type="ECO:0000256" key="3">
    <source>
        <dbReference type="SAM" id="SignalP"/>
    </source>
</evidence>
<keyword evidence="2" id="KW-0472">Membrane</keyword>
<feature type="compositionally biased region" description="Pro residues" evidence="1">
    <location>
        <begin position="234"/>
        <end position="247"/>
    </location>
</feature>
<proteinExistence type="predicted"/>
<feature type="compositionally biased region" description="Polar residues" evidence="1">
    <location>
        <begin position="250"/>
        <end position="267"/>
    </location>
</feature>
<protein>
    <recommendedName>
        <fullName evidence="5">WW domain-containing protein</fullName>
    </recommendedName>
</protein>
<dbReference type="AlphaFoldDB" id="A0A166E1L2"/>
<feature type="transmembrane region" description="Helical" evidence="2">
    <location>
        <begin position="708"/>
        <end position="731"/>
    </location>
</feature>
<feature type="transmembrane region" description="Helical" evidence="2">
    <location>
        <begin position="672"/>
        <end position="696"/>
    </location>
</feature>
<gene>
    <name evidence="4" type="ORF">FIBSPDRAFT_1048230</name>
</gene>
<sequence length="839" mass="92992">MTRLTALLVRLLRYLSSIVGTSIKRLLALLNFIRWRITITRKSPKAPDDPPSHPPPESILLRSNNEYICASSAPREHVMLDIPLHAHADDNDDAYTTIIHSPSPTQTSFSGHGNSFTGQANSFAGHITSGSGPGSLYAAGSRSSRAISIEDTSGSDTRSVNSRGSRRSGARQTNPAGTSAISVLPISTHGLQMVTAGPGTPISHRSASPMPSRPASRNSQKSSPPAEPIKISSPNPPPRHLTPPPIATPTGDTHSRSSSPENGLTIYPMSTSTVNRWNRGVKVSTEYNHCLVGPYNFEFKDNPTPEGWAACRHPEGALYFFHAEKRVFTDVYMYEPAKVAMVNEAASRILGQLHRDVLDEEVVLPKDLDLVIQIVELEGETVIGYYFADHASKLLFWMEEFDVWRICQEITCVVSFSHLRLEIESQYWTHYELYPNCRNYTTDLRDEVRGVLLHATADTLTSVTSTALWTTEENKTLLHVIEKLQVDYPADRVSAGAIIGRVMRNLKHMQFIQLYGQYGARLDRDQSVHGIIVHPHSWYLNIIEPFLFWGAEVHLVSLEKIWVDRTIHIVAFRHFIDKLNEEWQDFIIVATVLLNANMAFLSIQSVDLGGETSPDRSPAQIASYISIVTSLGSALISLLLVRQNRSKGRESADVVANFLGNMTHKARGLEHLAILYALPYALLMWSTLTFLAAFSLDCFLNASVITRVPVGSVLGLCGILVIWCVLAAWLCEADRMRKFGNMKARLRERVMGIFGLGLDTGVGDGNEDGEKQGREKEKRPSDETAVETEPTTLNDKRKQSRSWSWLPGILVRGATGDDIEAPPVEMQEVPSHDSVVYGG</sequence>
<feature type="transmembrane region" description="Helical" evidence="2">
    <location>
        <begin position="621"/>
        <end position="641"/>
    </location>
</feature>
<feature type="region of interest" description="Disordered" evidence="1">
    <location>
        <begin position="192"/>
        <end position="267"/>
    </location>
</feature>
<evidence type="ECO:0000256" key="1">
    <source>
        <dbReference type="SAM" id="MobiDB-lite"/>
    </source>
</evidence>